<keyword evidence="3" id="KW-1185">Reference proteome</keyword>
<dbReference type="InterPro" id="IPR003779">
    <property type="entry name" value="CMD-like"/>
</dbReference>
<sequence>MTTPPPIDRAAIQAEFERERGYWRPWAATMLREHPAFVRAYARYAGHPARHGPLSERLVELIYVALDASGSHLFEPGLRTHMARALELGVGPAELFDVLHLVAAQGLDGVTQAAALLAEECGLAPGSDAMSPLRALDPDYAAAAQEFLALSSPGDGLSDAEKCLIRVALAACFTAHHPEALRQHLRGGLAQGLQRAELLQAIQLGAHLAVHGTALGAQVYASLTADETRLPP</sequence>
<dbReference type="RefSeq" id="WP_261501788.1">
    <property type="nucleotide sequence ID" value="NZ_JAODYH010000010.1"/>
</dbReference>
<comment type="caution">
    <text evidence="2">The sequence shown here is derived from an EMBL/GenBank/DDBJ whole genome shotgun (WGS) entry which is preliminary data.</text>
</comment>
<dbReference type="SUPFAM" id="SSF69118">
    <property type="entry name" value="AhpD-like"/>
    <property type="match status" value="1"/>
</dbReference>
<dbReference type="InterPro" id="IPR029032">
    <property type="entry name" value="AhpD-like"/>
</dbReference>
<protein>
    <submittedName>
        <fullName evidence="2">Carboxymuconolactone decarboxylase family protein</fullName>
    </submittedName>
</protein>
<dbReference type="PANTHER" id="PTHR33930:SF2">
    <property type="entry name" value="BLR3452 PROTEIN"/>
    <property type="match status" value="1"/>
</dbReference>
<feature type="domain" description="Carboxymuconolactone decarboxylase-like" evidence="1">
    <location>
        <begin position="35"/>
        <end position="120"/>
    </location>
</feature>
<organism evidence="2 3">
    <name type="scientific">Acidovorax bellezanensis</name>
    <dbReference type="NCBI Taxonomy" id="2976702"/>
    <lineage>
        <taxon>Bacteria</taxon>
        <taxon>Pseudomonadati</taxon>
        <taxon>Pseudomonadota</taxon>
        <taxon>Betaproteobacteria</taxon>
        <taxon>Burkholderiales</taxon>
        <taxon>Comamonadaceae</taxon>
        <taxon>Acidovorax</taxon>
    </lineage>
</organism>
<dbReference type="Proteomes" id="UP001525968">
    <property type="component" value="Unassembled WGS sequence"/>
</dbReference>
<proteinExistence type="predicted"/>
<name>A0ABT2PQJ1_9BURK</name>
<dbReference type="Gene3D" id="1.20.1290.10">
    <property type="entry name" value="AhpD-like"/>
    <property type="match status" value="2"/>
</dbReference>
<accession>A0ABT2PQJ1</accession>
<reference evidence="2 3" key="1">
    <citation type="submission" date="2022-09" db="EMBL/GenBank/DDBJ databases">
        <title>Draft genome of isolate Be4.</title>
        <authorList>
            <person name="Sanchez-Castro I."/>
            <person name="Martinez-Rodriguez P."/>
            <person name="Descostes M."/>
            <person name="Merroun M."/>
        </authorList>
    </citation>
    <scope>NUCLEOTIDE SEQUENCE [LARGE SCALE GENOMIC DNA]</scope>
    <source>
        <strain evidence="2 3">Be4</strain>
    </source>
</reference>
<gene>
    <name evidence="2" type="ORF">N0K08_18060</name>
</gene>
<dbReference type="PANTHER" id="PTHR33930">
    <property type="entry name" value="ALKYL HYDROPEROXIDE REDUCTASE AHPD"/>
    <property type="match status" value="1"/>
</dbReference>
<dbReference type="Pfam" id="PF02627">
    <property type="entry name" value="CMD"/>
    <property type="match status" value="1"/>
</dbReference>
<evidence type="ECO:0000313" key="2">
    <source>
        <dbReference type="EMBL" id="MCT9812540.1"/>
    </source>
</evidence>
<evidence type="ECO:0000313" key="3">
    <source>
        <dbReference type="Proteomes" id="UP001525968"/>
    </source>
</evidence>
<evidence type="ECO:0000259" key="1">
    <source>
        <dbReference type="Pfam" id="PF02627"/>
    </source>
</evidence>
<dbReference type="EMBL" id="JAODYH010000010">
    <property type="protein sequence ID" value="MCT9812540.1"/>
    <property type="molecule type" value="Genomic_DNA"/>
</dbReference>